<dbReference type="EMBL" id="CAJOAX010004035">
    <property type="protein sequence ID" value="CAF3886269.1"/>
    <property type="molecule type" value="Genomic_DNA"/>
</dbReference>
<name>A0A819GQ89_9BILA</name>
<proteinExistence type="predicted"/>
<gene>
    <name evidence="2" type="ORF">OTI717_LOCUS23027</name>
</gene>
<protein>
    <recommendedName>
        <fullName evidence="1">F-box domain-containing protein</fullName>
    </recommendedName>
</protein>
<evidence type="ECO:0000313" key="2">
    <source>
        <dbReference type="EMBL" id="CAF3886269.1"/>
    </source>
</evidence>
<dbReference type="InterPro" id="IPR001810">
    <property type="entry name" value="F-box_dom"/>
</dbReference>
<organism evidence="2 3">
    <name type="scientific">Rotaria sordida</name>
    <dbReference type="NCBI Taxonomy" id="392033"/>
    <lineage>
        <taxon>Eukaryota</taxon>
        <taxon>Metazoa</taxon>
        <taxon>Spiralia</taxon>
        <taxon>Gnathifera</taxon>
        <taxon>Rotifera</taxon>
        <taxon>Eurotatoria</taxon>
        <taxon>Bdelloidea</taxon>
        <taxon>Philodinida</taxon>
        <taxon>Philodinidae</taxon>
        <taxon>Rotaria</taxon>
    </lineage>
</organism>
<dbReference type="AlphaFoldDB" id="A0A819GQ89"/>
<dbReference type="Proteomes" id="UP000663823">
    <property type="component" value="Unassembled WGS sequence"/>
</dbReference>
<evidence type="ECO:0000313" key="3">
    <source>
        <dbReference type="Proteomes" id="UP000663823"/>
    </source>
</evidence>
<dbReference type="PROSITE" id="PS50181">
    <property type="entry name" value="FBOX"/>
    <property type="match status" value="1"/>
</dbReference>
<accession>A0A819GQ89</accession>
<reference evidence="2" key="1">
    <citation type="submission" date="2021-02" db="EMBL/GenBank/DDBJ databases">
        <authorList>
            <person name="Nowell W R."/>
        </authorList>
    </citation>
    <scope>NUCLEOTIDE SEQUENCE</scope>
</reference>
<feature type="domain" description="F-box" evidence="1">
    <location>
        <begin position="144"/>
        <end position="182"/>
    </location>
</feature>
<evidence type="ECO:0000259" key="1">
    <source>
        <dbReference type="PROSITE" id="PS50181"/>
    </source>
</evidence>
<sequence>MILASKKKRLTLHLFNQDSTLEKQYQWKNDFIRNTCWSSTLKNFIFTTNNQKIYLVNEYLTSIQCIQTIQEQDWCSCTCSDTSLFLTTNACGTNIFEFNLLSIFELIQQWKSPHSCQGHELIHDIVYNNQTLALMIADSFNKMVNGLEILPNEIFLHIFSYLSWDDILISLWSINERINSLICSIFSINKYGIIFNKPGLSYKKCSSILFPLIFNSSSLCSNIKSMYFDGIYSIPFDFIYEKFFYHNDKQRIYFPNLKSLYITKCLLSQPILQILSTLIKYQLDELLLTFHGDINEIFDHTGDEVSNTSIEKDKERMFQQLLCQIFSDQCQLASLKLNIKEIINSVDQCLKSHPSLPSKTVSDGLQSYCTTLRYLDIHLNNADLLEDIIERIPNVEQLSVDLKKLQRYWSPSDSELQSLILPNGNWFDKVPKLKCFTLKSCIYNDLEFTYLKWLLNNINHVTKLDIHLYNDDVWRKDQTIWKSIIDANFIRQYCLPDQIINLRDFQFYICIRYQLLISNIEKIKNSFRIHPFFIDHQWTNVECFYQQKGSYQHIFSSTLRKLQFFDALMDHPILVEWLPAHVKIYLRPSIYLFFEQFNKLCPNASCITFISGCSPEYLERLMSLSTLFQTQQLNINNIQFQNVTKLRLGHMYNRRFPHLENFRDEYKTLAKIYAHIISMCTQLRYLSVSKFEWLLYIIEYAFDDLRKDALSAVQYAEFGITSCNFGYNESVHVGKHLVSVLGTFMPHLKTLCLWRLDDFPWTSIRPDIPSRRYGILILRWQNTSQTSESILQHVRVFEEDLCELVEQLKGLVYLNIYGKTSYKKVELYRLMVQNRFPNSHSDIQTSRFRLWM</sequence>
<comment type="caution">
    <text evidence="2">The sequence shown here is derived from an EMBL/GenBank/DDBJ whole genome shotgun (WGS) entry which is preliminary data.</text>
</comment>